<dbReference type="OrthoDB" id="49627at2"/>
<keyword evidence="3" id="KW-1185">Reference proteome</keyword>
<dbReference type="STRING" id="1472767.AOX59_17475"/>
<accession>A0A0U4EB57</accession>
<evidence type="ECO:0000256" key="1">
    <source>
        <dbReference type="SAM" id="MobiDB-lite"/>
    </source>
</evidence>
<gene>
    <name evidence="2" type="ORF">AOX59_17475</name>
</gene>
<name>A0A0U4EB57_9BACI</name>
<dbReference type="EMBL" id="CP013862">
    <property type="protein sequence ID" value="ALX50209.1"/>
    <property type="molecule type" value="Genomic_DNA"/>
</dbReference>
<evidence type="ECO:0000313" key="2">
    <source>
        <dbReference type="EMBL" id="ALX50209.1"/>
    </source>
</evidence>
<organism evidence="2 3">
    <name type="scientific">Lentibacillus amyloliquefaciens</name>
    <dbReference type="NCBI Taxonomy" id="1472767"/>
    <lineage>
        <taxon>Bacteria</taxon>
        <taxon>Bacillati</taxon>
        <taxon>Bacillota</taxon>
        <taxon>Bacilli</taxon>
        <taxon>Bacillales</taxon>
        <taxon>Bacillaceae</taxon>
        <taxon>Lentibacillus</taxon>
    </lineage>
</organism>
<reference evidence="2 3" key="1">
    <citation type="submission" date="2016-01" db="EMBL/GenBank/DDBJ databases">
        <title>Complete genome sequence of strain Lentibacillus amyloliquefaciens LAM0015T isolated from saline sediment.</title>
        <authorList>
            <person name="Wang J.-L."/>
            <person name="He M.-X."/>
        </authorList>
    </citation>
    <scope>NUCLEOTIDE SEQUENCE [LARGE SCALE GENOMIC DNA]</scope>
    <source>
        <strain evidence="2 3">LAM0015</strain>
    </source>
</reference>
<sequence length="99" mass="11494">MGKSKRHATWAEAKKRCRLNQADIRMAKELGMKPKSLIKNIPGPKQLWKAPVKVWVRELYEEKFGKVLRPEKPQPAQSGKQSKKPPESQQYIPDEELPF</sequence>
<dbReference type="AlphaFoldDB" id="A0A0U4EB57"/>
<feature type="region of interest" description="Disordered" evidence="1">
    <location>
        <begin position="66"/>
        <end position="99"/>
    </location>
</feature>
<dbReference type="KEGG" id="lao:AOX59_17475"/>
<evidence type="ECO:0000313" key="3">
    <source>
        <dbReference type="Proteomes" id="UP000050331"/>
    </source>
</evidence>
<dbReference type="Proteomes" id="UP000050331">
    <property type="component" value="Chromosome"/>
</dbReference>
<protein>
    <submittedName>
        <fullName evidence="2">Uncharacterized protein</fullName>
    </submittedName>
</protein>
<dbReference type="RefSeq" id="WP_068447476.1">
    <property type="nucleotide sequence ID" value="NZ_CP013862.1"/>
</dbReference>
<proteinExistence type="predicted"/>